<dbReference type="Proteomes" id="UP000053989">
    <property type="component" value="Unassembled WGS sequence"/>
</dbReference>
<organism evidence="2 3">
    <name type="scientific">Scleroderma citrinum Foug A</name>
    <dbReference type="NCBI Taxonomy" id="1036808"/>
    <lineage>
        <taxon>Eukaryota</taxon>
        <taxon>Fungi</taxon>
        <taxon>Dikarya</taxon>
        <taxon>Basidiomycota</taxon>
        <taxon>Agaricomycotina</taxon>
        <taxon>Agaricomycetes</taxon>
        <taxon>Agaricomycetidae</taxon>
        <taxon>Boletales</taxon>
        <taxon>Sclerodermatineae</taxon>
        <taxon>Sclerodermataceae</taxon>
        <taxon>Scleroderma</taxon>
    </lineage>
</organism>
<sequence>MSVSPITSPTRHHRGLPLSDEDTSFASSPEEVLMDLTNRNSELTNNDLEPTNRDLELTNCYLELTNSDSEETPRQFLDPWPRIVGTNPLAHSRLLNKGKAPESKVTEHPLAHRFSVKCPEIVEDTWWKLLYDMANLDLCKGGFQSPWDECE</sequence>
<evidence type="ECO:0000256" key="1">
    <source>
        <dbReference type="SAM" id="MobiDB-lite"/>
    </source>
</evidence>
<evidence type="ECO:0000313" key="3">
    <source>
        <dbReference type="Proteomes" id="UP000053989"/>
    </source>
</evidence>
<reference evidence="2 3" key="1">
    <citation type="submission" date="2014-04" db="EMBL/GenBank/DDBJ databases">
        <authorList>
            <consortium name="DOE Joint Genome Institute"/>
            <person name="Kuo A."/>
            <person name="Kohler A."/>
            <person name="Nagy L.G."/>
            <person name="Floudas D."/>
            <person name="Copeland A."/>
            <person name="Barry K.W."/>
            <person name="Cichocki N."/>
            <person name="Veneault-Fourrey C."/>
            <person name="LaButti K."/>
            <person name="Lindquist E.A."/>
            <person name="Lipzen A."/>
            <person name="Lundell T."/>
            <person name="Morin E."/>
            <person name="Murat C."/>
            <person name="Sun H."/>
            <person name="Tunlid A."/>
            <person name="Henrissat B."/>
            <person name="Grigoriev I.V."/>
            <person name="Hibbett D.S."/>
            <person name="Martin F."/>
            <person name="Nordberg H.P."/>
            <person name="Cantor M.N."/>
            <person name="Hua S.X."/>
        </authorList>
    </citation>
    <scope>NUCLEOTIDE SEQUENCE [LARGE SCALE GENOMIC DNA]</scope>
    <source>
        <strain evidence="2 3">Foug A</strain>
    </source>
</reference>
<accession>A0A0C3A3T1</accession>
<dbReference type="AlphaFoldDB" id="A0A0C3A3T1"/>
<evidence type="ECO:0000313" key="2">
    <source>
        <dbReference type="EMBL" id="KIM68323.1"/>
    </source>
</evidence>
<gene>
    <name evidence="2" type="ORF">SCLCIDRAFT_20688</name>
</gene>
<feature type="region of interest" description="Disordered" evidence="1">
    <location>
        <begin position="1"/>
        <end position="25"/>
    </location>
</feature>
<protein>
    <submittedName>
        <fullName evidence="2">Uncharacterized protein</fullName>
    </submittedName>
</protein>
<dbReference type="InParanoid" id="A0A0C3A3T1"/>
<dbReference type="EMBL" id="KN822010">
    <property type="protein sequence ID" value="KIM68323.1"/>
    <property type="molecule type" value="Genomic_DNA"/>
</dbReference>
<reference evidence="3" key="2">
    <citation type="submission" date="2015-01" db="EMBL/GenBank/DDBJ databases">
        <title>Evolutionary Origins and Diversification of the Mycorrhizal Mutualists.</title>
        <authorList>
            <consortium name="DOE Joint Genome Institute"/>
            <consortium name="Mycorrhizal Genomics Consortium"/>
            <person name="Kohler A."/>
            <person name="Kuo A."/>
            <person name="Nagy L.G."/>
            <person name="Floudas D."/>
            <person name="Copeland A."/>
            <person name="Barry K.W."/>
            <person name="Cichocki N."/>
            <person name="Veneault-Fourrey C."/>
            <person name="LaButti K."/>
            <person name="Lindquist E.A."/>
            <person name="Lipzen A."/>
            <person name="Lundell T."/>
            <person name="Morin E."/>
            <person name="Murat C."/>
            <person name="Riley R."/>
            <person name="Ohm R."/>
            <person name="Sun H."/>
            <person name="Tunlid A."/>
            <person name="Henrissat B."/>
            <person name="Grigoriev I.V."/>
            <person name="Hibbett D.S."/>
            <person name="Martin F."/>
        </authorList>
    </citation>
    <scope>NUCLEOTIDE SEQUENCE [LARGE SCALE GENOMIC DNA]</scope>
    <source>
        <strain evidence="3">Foug A</strain>
    </source>
</reference>
<keyword evidence="3" id="KW-1185">Reference proteome</keyword>
<dbReference type="HOGENOM" id="CLU_1732566_0_0_1"/>
<proteinExistence type="predicted"/>
<name>A0A0C3A3T1_9AGAM</name>